<protein>
    <submittedName>
        <fullName evidence="6">Transcriptional regulator, TetR family</fullName>
    </submittedName>
</protein>
<dbReference type="SUPFAM" id="SSF48498">
    <property type="entry name" value="Tetracyclin repressor-like, C-terminal domain"/>
    <property type="match status" value="1"/>
</dbReference>
<dbReference type="GeneID" id="93338842"/>
<dbReference type="Gene3D" id="1.10.10.60">
    <property type="entry name" value="Homeodomain-like"/>
    <property type="match status" value="1"/>
</dbReference>
<keyword evidence="7" id="KW-1185">Reference proteome</keyword>
<keyword evidence="3" id="KW-0804">Transcription</keyword>
<name>A0A1T4XVR7_9FIRM</name>
<proteinExistence type="predicted"/>
<reference evidence="6 7" key="1">
    <citation type="submission" date="2017-02" db="EMBL/GenBank/DDBJ databases">
        <authorList>
            <person name="Peterson S.W."/>
        </authorList>
    </citation>
    <scope>NUCLEOTIDE SEQUENCE [LARGE SCALE GENOMIC DNA]</scope>
    <source>
        <strain evidence="6 7">ATCC 27749</strain>
    </source>
</reference>
<evidence type="ECO:0000256" key="1">
    <source>
        <dbReference type="ARBA" id="ARBA00023015"/>
    </source>
</evidence>
<keyword evidence="2 4" id="KW-0238">DNA-binding</keyword>
<keyword evidence="1" id="KW-0805">Transcription regulation</keyword>
<dbReference type="SUPFAM" id="SSF46689">
    <property type="entry name" value="Homeodomain-like"/>
    <property type="match status" value="1"/>
</dbReference>
<dbReference type="Gene3D" id="1.10.357.10">
    <property type="entry name" value="Tetracycline Repressor, domain 2"/>
    <property type="match status" value="1"/>
</dbReference>
<dbReference type="Proteomes" id="UP000190286">
    <property type="component" value="Unassembled WGS sequence"/>
</dbReference>
<organism evidence="6 7">
    <name type="scientific">Gemmiger formicilis</name>
    <dbReference type="NCBI Taxonomy" id="745368"/>
    <lineage>
        <taxon>Bacteria</taxon>
        <taxon>Bacillati</taxon>
        <taxon>Bacillota</taxon>
        <taxon>Clostridia</taxon>
        <taxon>Eubacteriales</taxon>
        <taxon>Gemmiger</taxon>
    </lineage>
</organism>
<dbReference type="RefSeq" id="WP_078785249.1">
    <property type="nucleotide sequence ID" value="NZ_FUYF01000019.1"/>
</dbReference>
<dbReference type="STRING" id="745368.SAMN02745178_02399"/>
<dbReference type="PANTHER" id="PTHR30055:SF234">
    <property type="entry name" value="HTH-TYPE TRANSCRIPTIONAL REGULATOR BETI"/>
    <property type="match status" value="1"/>
</dbReference>
<feature type="domain" description="HTH tetR-type" evidence="5">
    <location>
        <begin position="5"/>
        <end position="64"/>
    </location>
</feature>
<evidence type="ECO:0000256" key="4">
    <source>
        <dbReference type="PROSITE-ProRule" id="PRU00335"/>
    </source>
</evidence>
<evidence type="ECO:0000256" key="3">
    <source>
        <dbReference type="ARBA" id="ARBA00023163"/>
    </source>
</evidence>
<evidence type="ECO:0000313" key="6">
    <source>
        <dbReference type="EMBL" id="SKA93627.1"/>
    </source>
</evidence>
<dbReference type="PANTHER" id="PTHR30055">
    <property type="entry name" value="HTH-TYPE TRANSCRIPTIONAL REGULATOR RUTR"/>
    <property type="match status" value="1"/>
</dbReference>
<dbReference type="InterPro" id="IPR036271">
    <property type="entry name" value="Tet_transcr_reg_TetR-rel_C_sf"/>
</dbReference>
<dbReference type="PROSITE" id="PS50977">
    <property type="entry name" value="HTH_TETR_2"/>
    <property type="match status" value="1"/>
</dbReference>
<accession>A0A1T4XVR7</accession>
<dbReference type="GO" id="GO:0003700">
    <property type="term" value="F:DNA-binding transcription factor activity"/>
    <property type="evidence" value="ECO:0007669"/>
    <property type="project" value="TreeGrafter"/>
</dbReference>
<dbReference type="AlphaFoldDB" id="A0A1T4XVR7"/>
<dbReference type="InterPro" id="IPR050109">
    <property type="entry name" value="HTH-type_TetR-like_transc_reg"/>
</dbReference>
<dbReference type="GO" id="GO:0000976">
    <property type="term" value="F:transcription cis-regulatory region binding"/>
    <property type="evidence" value="ECO:0007669"/>
    <property type="project" value="TreeGrafter"/>
</dbReference>
<sequence length="189" mass="21552">MDEHNELRTRLRAVGMELFRRDGLRFTMQQAAAMMHISKKTIYAVYPSKEALLLDMVDDAFTRIHARKQRILDGPGTLAEKLRAVIIALPEEYTALDLQQMDLLDEKYPRVAARVREHLETGWEPTLALLEQAMGEGVIRWVSLPVLQRMISASIEDFLADRTLDAQGISYTDALDEMISILLEGLLVR</sequence>
<gene>
    <name evidence="6" type="ORF">SAMN02745178_02399</name>
</gene>
<dbReference type="EMBL" id="FUYF01000019">
    <property type="protein sequence ID" value="SKA93627.1"/>
    <property type="molecule type" value="Genomic_DNA"/>
</dbReference>
<feature type="DNA-binding region" description="H-T-H motif" evidence="4">
    <location>
        <begin position="27"/>
        <end position="46"/>
    </location>
</feature>
<dbReference type="InterPro" id="IPR009057">
    <property type="entry name" value="Homeodomain-like_sf"/>
</dbReference>
<evidence type="ECO:0000259" key="5">
    <source>
        <dbReference type="PROSITE" id="PS50977"/>
    </source>
</evidence>
<dbReference type="InterPro" id="IPR001647">
    <property type="entry name" value="HTH_TetR"/>
</dbReference>
<evidence type="ECO:0000256" key="2">
    <source>
        <dbReference type="ARBA" id="ARBA00023125"/>
    </source>
</evidence>
<evidence type="ECO:0000313" key="7">
    <source>
        <dbReference type="Proteomes" id="UP000190286"/>
    </source>
</evidence>
<dbReference type="Pfam" id="PF00440">
    <property type="entry name" value="TetR_N"/>
    <property type="match status" value="1"/>
</dbReference>